<evidence type="ECO:0000313" key="12">
    <source>
        <dbReference type="Proteomes" id="UP001161704"/>
    </source>
</evidence>
<dbReference type="Gene3D" id="1.20.1260.30">
    <property type="match status" value="1"/>
</dbReference>
<name>A0AA42RAF4_AERCA</name>
<dbReference type="PANTHER" id="PTHR42998">
    <property type="entry name" value="TYPE I RESTRICTION ENZYME HINDVIIP M PROTEIN-RELATED"/>
    <property type="match status" value="1"/>
</dbReference>
<evidence type="ECO:0000256" key="7">
    <source>
        <dbReference type="ARBA" id="ARBA00047942"/>
    </source>
</evidence>
<dbReference type="InterPro" id="IPR038333">
    <property type="entry name" value="T1MK-like_N_sf"/>
</dbReference>
<dbReference type="Pfam" id="PF12161">
    <property type="entry name" value="HsdM_N"/>
    <property type="match status" value="1"/>
</dbReference>
<comment type="caution">
    <text evidence="11">The sequence shown here is derived from an EMBL/GenBank/DDBJ whole genome shotgun (WGS) entry which is preliminary data.</text>
</comment>
<dbReference type="InterPro" id="IPR029063">
    <property type="entry name" value="SAM-dependent_MTases_sf"/>
</dbReference>
<evidence type="ECO:0000256" key="5">
    <source>
        <dbReference type="ARBA" id="ARBA00022691"/>
    </source>
</evidence>
<evidence type="ECO:0000256" key="2">
    <source>
        <dbReference type="ARBA" id="ARBA00011900"/>
    </source>
</evidence>
<dbReference type="EMBL" id="JAOCIZ010000080">
    <property type="protein sequence ID" value="MDH1506782.1"/>
    <property type="molecule type" value="Genomic_DNA"/>
</dbReference>
<dbReference type="PROSITE" id="PS00092">
    <property type="entry name" value="N6_MTASE"/>
    <property type="match status" value="1"/>
</dbReference>
<protein>
    <recommendedName>
        <fullName evidence="2">site-specific DNA-methyltransferase (adenine-specific)</fullName>
        <ecNumber evidence="2">2.1.1.72</ecNumber>
    </recommendedName>
</protein>
<evidence type="ECO:0000256" key="3">
    <source>
        <dbReference type="ARBA" id="ARBA00022603"/>
    </source>
</evidence>
<evidence type="ECO:0000256" key="1">
    <source>
        <dbReference type="ARBA" id="ARBA00006594"/>
    </source>
</evidence>
<evidence type="ECO:0000256" key="6">
    <source>
        <dbReference type="ARBA" id="ARBA00022747"/>
    </source>
</evidence>
<feature type="domain" description="DNA methylase adenine-specific" evidence="9">
    <location>
        <begin position="268"/>
        <end position="585"/>
    </location>
</feature>
<dbReference type="GO" id="GO:0032259">
    <property type="term" value="P:methylation"/>
    <property type="evidence" value="ECO:0007669"/>
    <property type="project" value="UniProtKB-KW"/>
</dbReference>
<dbReference type="Gene3D" id="3.40.50.150">
    <property type="entry name" value="Vaccinia Virus protein VP39"/>
    <property type="match status" value="1"/>
</dbReference>
<dbReference type="EC" id="2.1.1.72" evidence="2"/>
<comment type="catalytic activity">
    <reaction evidence="7">
        <text>a 2'-deoxyadenosine in DNA + S-adenosyl-L-methionine = an N(6)-methyl-2'-deoxyadenosine in DNA + S-adenosyl-L-homocysteine + H(+)</text>
        <dbReference type="Rhea" id="RHEA:15197"/>
        <dbReference type="Rhea" id="RHEA-COMP:12418"/>
        <dbReference type="Rhea" id="RHEA-COMP:12419"/>
        <dbReference type="ChEBI" id="CHEBI:15378"/>
        <dbReference type="ChEBI" id="CHEBI:57856"/>
        <dbReference type="ChEBI" id="CHEBI:59789"/>
        <dbReference type="ChEBI" id="CHEBI:90615"/>
        <dbReference type="ChEBI" id="CHEBI:90616"/>
        <dbReference type="EC" id="2.1.1.72"/>
    </reaction>
</comment>
<evidence type="ECO:0000256" key="4">
    <source>
        <dbReference type="ARBA" id="ARBA00022679"/>
    </source>
</evidence>
<dbReference type="InterPro" id="IPR022749">
    <property type="entry name" value="D12N6_MeTrfase_N"/>
</dbReference>
<feature type="region of interest" description="Disordered" evidence="8">
    <location>
        <begin position="67"/>
        <end position="105"/>
    </location>
</feature>
<dbReference type="InterPro" id="IPR052916">
    <property type="entry name" value="Type-I_RE_MTase_Subunit"/>
</dbReference>
<dbReference type="GO" id="GO:0009307">
    <property type="term" value="P:DNA restriction-modification system"/>
    <property type="evidence" value="ECO:0007669"/>
    <property type="project" value="UniProtKB-KW"/>
</dbReference>
<dbReference type="AlphaFoldDB" id="A0AA42RAF4"/>
<feature type="domain" description="N6 adenine-specific DNA methyltransferase N-terminal" evidence="10">
    <location>
        <begin position="112"/>
        <end position="255"/>
    </location>
</feature>
<dbReference type="RefSeq" id="WP_128313539.1">
    <property type="nucleotide sequence ID" value="NZ_JAOCFK010000092.1"/>
</dbReference>
<proteinExistence type="inferred from homology"/>
<comment type="similarity">
    <text evidence="1">Belongs to the N(4)/N(6)-methyltransferase family.</text>
</comment>
<evidence type="ECO:0000256" key="8">
    <source>
        <dbReference type="SAM" id="MobiDB-lite"/>
    </source>
</evidence>
<dbReference type="PRINTS" id="PR00507">
    <property type="entry name" value="N12N6MTFRASE"/>
</dbReference>
<gene>
    <name evidence="11" type="ORF">N5I20_17170</name>
</gene>
<dbReference type="Proteomes" id="UP001161704">
    <property type="component" value="Unassembled WGS sequence"/>
</dbReference>
<keyword evidence="3" id="KW-0489">Methyltransferase</keyword>
<evidence type="ECO:0000313" key="11">
    <source>
        <dbReference type="EMBL" id="MDH1506782.1"/>
    </source>
</evidence>
<evidence type="ECO:0000259" key="10">
    <source>
        <dbReference type="Pfam" id="PF12161"/>
    </source>
</evidence>
<dbReference type="InterPro" id="IPR003356">
    <property type="entry name" value="DNA_methylase_A-5"/>
</dbReference>
<dbReference type="InterPro" id="IPR002052">
    <property type="entry name" value="DNA_methylase_N6_adenine_CS"/>
</dbReference>
<accession>A0AA42RAF4</accession>
<sequence>MLDPQTLSTALLAAVPEDGSSIGNQALQDQLKTQFAGLTEAQFMAARDALIEAGQLRKGRGRGGSVLRADGVGLNTENKAPETKPAAQPAAKGKRGKQAQEAAPAETGIDAIKRTLWASADKLRANMDAAEYKHIVLGLIFIKYVSDTFQARRKELERRFTDERDDYYLHDADAEFLAEELEERDYYREVNVFWVPEGARWEALRASAKQADIGKRIDDALVLIEQENPRLKGILDKRFARAQLPDGKLGELVDLVSTIGFGDEPGAARDVLGQVYEYFLGEFANAEGKKGGQFYTPASIVQTLVAVLAPHHGQVYDPCCGSGGMFVQSERFIESHGGKLGDVSIYGQESNPTTWRLAAMNLAIRGMDYNLGKDPGDTFTRNQHPDLRADFVLANPPFNISDWWHGSLDNDPRWVYGTPPAGNANYAWLQHMLYHLKPDGRAGIVLANGSMSSSQSGEGEIRARMVEADVVECMVALPGQLFFNTQIPACLWFLAKSKRSRPGEVLFIDARKLGTMVSRVQCELDAVAIAKIADTFHAWKSGGETGQPYEDVPGFCRSVPLAEIAEHGHVLTPGRYVGAEEVEEDDEAFADKMQRLTEQLGEQMSKGVELDQLIRQKLGGLGYEF</sequence>
<evidence type="ECO:0000259" key="9">
    <source>
        <dbReference type="Pfam" id="PF02384"/>
    </source>
</evidence>
<dbReference type="FunFam" id="3.40.50.150:FF:000240">
    <property type="entry name" value="Type I restriction-modification system, M subunit"/>
    <property type="match status" value="1"/>
</dbReference>
<dbReference type="SUPFAM" id="SSF53335">
    <property type="entry name" value="S-adenosyl-L-methionine-dependent methyltransferases"/>
    <property type="match status" value="1"/>
</dbReference>
<keyword evidence="4" id="KW-0808">Transferase</keyword>
<dbReference type="Pfam" id="PF02384">
    <property type="entry name" value="N6_Mtase"/>
    <property type="match status" value="1"/>
</dbReference>
<dbReference type="PANTHER" id="PTHR42998:SF1">
    <property type="entry name" value="TYPE I RESTRICTION ENZYME HINDI METHYLASE SUBUNIT"/>
    <property type="match status" value="1"/>
</dbReference>
<organism evidence="11 12">
    <name type="scientific">Aeromonas caviae</name>
    <name type="common">Aeromonas punctata</name>
    <dbReference type="NCBI Taxonomy" id="648"/>
    <lineage>
        <taxon>Bacteria</taxon>
        <taxon>Pseudomonadati</taxon>
        <taxon>Pseudomonadota</taxon>
        <taxon>Gammaproteobacteria</taxon>
        <taxon>Aeromonadales</taxon>
        <taxon>Aeromonadaceae</taxon>
        <taxon>Aeromonas</taxon>
    </lineage>
</organism>
<dbReference type="GO" id="GO:0003677">
    <property type="term" value="F:DNA binding"/>
    <property type="evidence" value="ECO:0007669"/>
    <property type="project" value="InterPro"/>
</dbReference>
<dbReference type="GO" id="GO:0008170">
    <property type="term" value="F:N-methyltransferase activity"/>
    <property type="evidence" value="ECO:0007669"/>
    <property type="project" value="InterPro"/>
</dbReference>
<keyword evidence="5" id="KW-0949">S-adenosyl-L-methionine</keyword>
<reference evidence="11" key="1">
    <citation type="submission" date="2022-09" db="EMBL/GenBank/DDBJ databases">
        <title>Intensive care unit water sources are persistently colonized with multi-drug resistant bacteria and are the site of extensive horizontal gene transfer of antibiotic resistance genes.</title>
        <authorList>
            <person name="Diorio-Toth L."/>
        </authorList>
    </citation>
    <scope>NUCLEOTIDE SEQUENCE</scope>
    <source>
        <strain evidence="11">GD03710</strain>
    </source>
</reference>
<dbReference type="GO" id="GO:0009007">
    <property type="term" value="F:site-specific DNA-methyltransferase (adenine-specific) activity"/>
    <property type="evidence" value="ECO:0007669"/>
    <property type="project" value="UniProtKB-EC"/>
</dbReference>
<keyword evidence="6" id="KW-0680">Restriction system</keyword>